<organism evidence="2 3">
    <name type="scientific">Angomonas deanei</name>
    <dbReference type="NCBI Taxonomy" id="59799"/>
    <lineage>
        <taxon>Eukaryota</taxon>
        <taxon>Discoba</taxon>
        <taxon>Euglenozoa</taxon>
        <taxon>Kinetoplastea</taxon>
        <taxon>Metakinetoplastina</taxon>
        <taxon>Trypanosomatida</taxon>
        <taxon>Trypanosomatidae</taxon>
        <taxon>Strigomonadinae</taxon>
        <taxon>Angomonas</taxon>
    </lineage>
</organism>
<keyword evidence="3" id="KW-1185">Reference proteome</keyword>
<dbReference type="EMBL" id="LR877148">
    <property type="protein sequence ID" value="CAD2214786.1"/>
    <property type="molecule type" value="Genomic_DNA"/>
</dbReference>
<proteinExistence type="predicted"/>
<evidence type="ECO:0008006" key="4">
    <source>
        <dbReference type="Google" id="ProtNLM"/>
    </source>
</evidence>
<name>A0A7G2C4Z4_9TRYP</name>
<sequence>MTANSSDALRARLENKFNKQKQNQLETTARETADFYQKQTSTKNSRPVSIELISDDTAALFDQLNEYVAQYNHNKEVQELIDNIRGAVNAELKESLSYIEEGYTSAFREMLSDNHASANQSTHSEALLQGHSGDTEQRDNEGWNPTAAAMIHSERDYQKSIKPTAKPKLTVLKQCFSETVSLFTESLACLLSCGVVRIYLFDENKSLHCCSSYPLRSTEADPMRATYTEIMIAKELHKAVCESCFAVNGTTAQYNLLSQRDLDQMEEELQTTGLNSIKSCLVFPILSHVGANRCLGMIHAANKTLAKKIIDFDERDELIMSNSSKLLGAILTRYPLHYFTLRVGEVFKKAVDPYFDPTQSDHLTSGVSDDIEEAVEVANRAVASPAHVMIFRAPINNIYQTRTQQSKNKKLGNLAATDPTLSSVEFNLQSINQLWENGMAENTEMHKQFRALHKQLEDKKILLRNILDGVAATRSLEGPVEIARYLQRLELLGRSENTELIATLVTETLLQEKGDAPTDKSSLERLTTSIPTTARSELYTNPSVDVDKLETSPNVEPLPANPFLSAAEKDALLKCNNYVNTTKASHLHFDGPDYIRTYTSDPVTKRNQVRFIEELSRQERKGETSGSNSARTPCGTTTLPPTTRKTAKGNADYALSRPFQLKKL</sequence>
<feature type="compositionally biased region" description="Low complexity" evidence="1">
    <location>
        <begin position="632"/>
        <end position="644"/>
    </location>
</feature>
<gene>
    <name evidence="2" type="ORF">ADEAN_000223700</name>
</gene>
<accession>A0A7G2C4Z4</accession>
<dbReference type="AlphaFoldDB" id="A0A7G2C4Z4"/>
<evidence type="ECO:0000313" key="3">
    <source>
        <dbReference type="Proteomes" id="UP000515908"/>
    </source>
</evidence>
<feature type="region of interest" description="Disordered" evidence="1">
    <location>
        <begin position="116"/>
        <end position="141"/>
    </location>
</feature>
<dbReference type="VEuPathDB" id="TriTrypDB:ADEAN_000223700"/>
<dbReference type="Gene3D" id="3.30.450.40">
    <property type="match status" value="1"/>
</dbReference>
<evidence type="ECO:0000256" key="1">
    <source>
        <dbReference type="SAM" id="MobiDB-lite"/>
    </source>
</evidence>
<reference evidence="2 3" key="1">
    <citation type="submission" date="2020-08" db="EMBL/GenBank/DDBJ databases">
        <authorList>
            <person name="Newling K."/>
            <person name="Davey J."/>
            <person name="Forrester S."/>
        </authorList>
    </citation>
    <scope>NUCLEOTIDE SEQUENCE [LARGE SCALE GENOMIC DNA]</scope>
    <source>
        <strain evidence="3">Crithidia deanei Carvalho (ATCC PRA-265)</strain>
    </source>
</reference>
<protein>
    <recommendedName>
        <fullName evidence="4">GAF domain containing protein</fullName>
    </recommendedName>
</protein>
<feature type="region of interest" description="Disordered" evidence="1">
    <location>
        <begin position="615"/>
        <end position="664"/>
    </location>
</feature>
<evidence type="ECO:0000313" key="2">
    <source>
        <dbReference type="EMBL" id="CAD2214786.1"/>
    </source>
</evidence>
<dbReference type="InterPro" id="IPR029016">
    <property type="entry name" value="GAF-like_dom_sf"/>
</dbReference>
<feature type="region of interest" description="Disordered" evidence="1">
    <location>
        <begin position="14"/>
        <end position="41"/>
    </location>
</feature>
<dbReference type="Proteomes" id="UP000515908">
    <property type="component" value="Chromosome 04"/>
</dbReference>